<feature type="compositionally biased region" description="Basic residues" evidence="1">
    <location>
        <begin position="66"/>
        <end position="76"/>
    </location>
</feature>
<dbReference type="EMBL" id="BAAASJ010000030">
    <property type="protein sequence ID" value="GAA2633438.1"/>
    <property type="molecule type" value="Genomic_DNA"/>
</dbReference>
<gene>
    <name evidence="2" type="ORF">GCM10010307_27750</name>
</gene>
<feature type="region of interest" description="Disordered" evidence="1">
    <location>
        <begin position="66"/>
        <end position="92"/>
    </location>
</feature>
<comment type="caution">
    <text evidence="2">The sequence shown here is derived from an EMBL/GenBank/DDBJ whole genome shotgun (WGS) entry which is preliminary data.</text>
</comment>
<name>A0ABP6D6F8_9ACTN</name>
<dbReference type="Proteomes" id="UP001500151">
    <property type="component" value="Unassembled WGS sequence"/>
</dbReference>
<evidence type="ECO:0008006" key="4">
    <source>
        <dbReference type="Google" id="ProtNLM"/>
    </source>
</evidence>
<protein>
    <recommendedName>
        <fullName evidence="4">Zinc finger CGNR domain-containing protein</fullName>
    </recommendedName>
</protein>
<organism evidence="2 3">
    <name type="scientific">Streptomyces vastus</name>
    <dbReference type="NCBI Taxonomy" id="285451"/>
    <lineage>
        <taxon>Bacteria</taxon>
        <taxon>Bacillati</taxon>
        <taxon>Actinomycetota</taxon>
        <taxon>Actinomycetes</taxon>
        <taxon>Kitasatosporales</taxon>
        <taxon>Streptomycetaceae</taxon>
        <taxon>Streptomyces</taxon>
    </lineage>
</organism>
<reference evidence="3" key="1">
    <citation type="journal article" date="2019" name="Int. J. Syst. Evol. Microbiol.">
        <title>The Global Catalogue of Microorganisms (GCM) 10K type strain sequencing project: providing services to taxonomists for standard genome sequencing and annotation.</title>
        <authorList>
            <consortium name="The Broad Institute Genomics Platform"/>
            <consortium name="The Broad Institute Genome Sequencing Center for Infectious Disease"/>
            <person name="Wu L."/>
            <person name="Ma J."/>
        </authorList>
    </citation>
    <scope>NUCLEOTIDE SEQUENCE [LARGE SCALE GENOMIC DNA]</scope>
    <source>
        <strain evidence="3">JCM 4524</strain>
    </source>
</reference>
<proteinExistence type="predicted"/>
<evidence type="ECO:0000313" key="3">
    <source>
        <dbReference type="Proteomes" id="UP001500151"/>
    </source>
</evidence>
<evidence type="ECO:0000256" key="1">
    <source>
        <dbReference type="SAM" id="MobiDB-lite"/>
    </source>
</evidence>
<keyword evidence="3" id="KW-1185">Reference proteome</keyword>
<sequence length="92" mass="10056">MPYGLVDKARTALRTAPAPHQQTWKAEGPCRCPAPETVGSVRAGSGSDVGTARRLKGPYYWHCGHHTVPRPARRDRRRELPQRGQAGAGSSR</sequence>
<accession>A0ABP6D6F8</accession>
<evidence type="ECO:0000313" key="2">
    <source>
        <dbReference type="EMBL" id="GAA2633438.1"/>
    </source>
</evidence>